<dbReference type="InterPro" id="IPR004509">
    <property type="entry name" value="Competence_ComEA_HhH"/>
</dbReference>
<dbReference type="Pfam" id="PF12836">
    <property type="entry name" value="HHH_3"/>
    <property type="match status" value="1"/>
</dbReference>
<dbReference type="EMBL" id="AMCI01006799">
    <property type="protein sequence ID" value="EJW93716.1"/>
    <property type="molecule type" value="Genomic_DNA"/>
</dbReference>
<dbReference type="SMART" id="SM00278">
    <property type="entry name" value="HhH1"/>
    <property type="match status" value="2"/>
</dbReference>
<dbReference type="AlphaFoldDB" id="J9FFM7"/>
<dbReference type="GO" id="GO:0006281">
    <property type="term" value="P:DNA repair"/>
    <property type="evidence" value="ECO:0007669"/>
    <property type="project" value="InterPro"/>
</dbReference>
<reference evidence="3" key="1">
    <citation type="journal article" date="2012" name="PLoS ONE">
        <title>Gene sets for utilization of primary and secondary nutrition supplies in the distal gut of endangered iberian lynx.</title>
        <authorList>
            <person name="Alcaide M."/>
            <person name="Messina E."/>
            <person name="Richter M."/>
            <person name="Bargiela R."/>
            <person name="Peplies J."/>
            <person name="Huws S.A."/>
            <person name="Newbold C.J."/>
            <person name="Golyshin P.N."/>
            <person name="Simon M.A."/>
            <person name="Lopez G."/>
            <person name="Yakimov M.M."/>
            <person name="Ferrer M."/>
        </authorList>
    </citation>
    <scope>NUCLEOTIDE SEQUENCE</scope>
</reference>
<dbReference type="GO" id="GO:0015627">
    <property type="term" value="C:type II protein secretion system complex"/>
    <property type="evidence" value="ECO:0007669"/>
    <property type="project" value="TreeGrafter"/>
</dbReference>
<organism evidence="3">
    <name type="scientific">gut metagenome</name>
    <dbReference type="NCBI Taxonomy" id="749906"/>
    <lineage>
        <taxon>unclassified sequences</taxon>
        <taxon>metagenomes</taxon>
        <taxon>organismal metagenomes</taxon>
    </lineage>
</organism>
<dbReference type="PANTHER" id="PTHR21180:SF32">
    <property type="entry name" value="ENDONUCLEASE_EXONUCLEASE_PHOSPHATASE FAMILY DOMAIN-CONTAINING PROTEIN 1"/>
    <property type="match status" value="1"/>
</dbReference>
<accession>J9FFM7</accession>
<feature type="non-terminal residue" evidence="3">
    <location>
        <position position="1"/>
    </location>
</feature>
<feature type="region of interest" description="Disordered" evidence="1">
    <location>
        <begin position="1"/>
        <end position="22"/>
    </location>
</feature>
<dbReference type="GO" id="GO:0015628">
    <property type="term" value="P:protein secretion by the type II secretion system"/>
    <property type="evidence" value="ECO:0007669"/>
    <property type="project" value="TreeGrafter"/>
</dbReference>
<feature type="domain" description="Helix-hairpin-helix DNA-binding motif class 1" evidence="2">
    <location>
        <begin position="63"/>
        <end position="82"/>
    </location>
</feature>
<sequence length="86" mass="9107">RTKNTTAAEAGTKSRAMANNGSSAVVDINTASQSELDSLPGIGPAMAKRIIAEREKARFTSVDDLQRVKGIGPAKLAKLRSRIKVN</sequence>
<dbReference type="Gene3D" id="1.10.150.320">
    <property type="entry name" value="Photosystem II 12 kDa extrinsic protein"/>
    <property type="match status" value="1"/>
</dbReference>
<dbReference type="InterPro" id="IPR010994">
    <property type="entry name" value="RuvA_2-like"/>
</dbReference>
<feature type="domain" description="Helix-hairpin-helix DNA-binding motif class 1" evidence="2">
    <location>
        <begin position="34"/>
        <end position="53"/>
    </location>
</feature>
<dbReference type="GO" id="GO:0003677">
    <property type="term" value="F:DNA binding"/>
    <property type="evidence" value="ECO:0007669"/>
    <property type="project" value="InterPro"/>
</dbReference>
<dbReference type="NCBIfam" id="TIGR00426">
    <property type="entry name" value="competence protein ComEA helix-hairpin-helix repeat region"/>
    <property type="match status" value="1"/>
</dbReference>
<evidence type="ECO:0000256" key="1">
    <source>
        <dbReference type="SAM" id="MobiDB-lite"/>
    </source>
</evidence>
<gene>
    <name evidence="3" type="ORF">EVA_18177</name>
</gene>
<proteinExistence type="predicted"/>
<dbReference type="InterPro" id="IPR003583">
    <property type="entry name" value="Hlx-hairpin-Hlx_DNA-bd_motif"/>
</dbReference>
<evidence type="ECO:0000313" key="3">
    <source>
        <dbReference type="EMBL" id="EJW93716.1"/>
    </source>
</evidence>
<dbReference type="InterPro" id="IPR051675">
    <property type="entry name" value="Endo/Exo/Phosphatase_dom_1"/>
</dbReference>
<dbReference type="SUPFAM" id="SSF47781">
    <property type="entry name" value="RuvA domain 2-like"/>
    <property type="match status" value="1"/>
</dbReference>
<name>J9FFM7_9ZZZZ</name>
<comment type="caution">
    <text evidence="3">The sequence shown here is derived from an EMBL/GenBank/DDBJ whole genome shotgun (WGS) entry which is preliminary data.</text>
</comment>
<dbReference type="PANTHER" id="PTHR21180">
    <property type="entry name" value="ENDONUCLEASE/EXONUCLEASE/PHOSPHATASE FAMILY DOMAIN-CONTAINING PROTEIN 1"/>
    <property type="match status" value="1"/>
</dbReference>
<evidence type="ECO:0000259" key="2">
    <source>
        <dbReference type="SMART" id="SM00278"/>
    </source>
</evidence>
<protein>
    <submittedName>
        <fullName evidence="3">Protein containing Competence protein ComEA, helix-hairpin-helix region domain protein</fullName>
    </submittedName>
</protein>